<feature type="compositionally biased region" description="Polar residues" evidence="1">
    <location>
        <begin position="887"/>
        <end position="900"/>
    </location>
</feature>
<feature type="compositionally biased region" description="Polar residues" evidence="1">
    <location>
        <begin position="915"/>
        <end position="928"/>
    </location>
</feature>
<feature type="region of interest" description="Disordered" evidence="1">
    <location>
        <begin position="714"/>
        <end position="843"/>
    </location>
</feature>
<dbReference type="InterPro" id="IPR013087">
    <property type="entry name" value="Znf_C2H2_type"/>
</dbReference>
<evidence type="ECO:0000256" key="1">
    <source>
        <dbReference type="SAM" id="MobiDB-lite"/>
    </source>
</evidence>
<feature type="region of interest" description="Disordered" evidence="1">
    <location>
        <begin position="1"/>
        <end position="71"/>
    </location>
</feature>
<feature type="compositionally biased region" description="Basic and acidic residues" evidence="1">
    <location>
        <begin position="219"/>
        <end position="239"/>
    </location>
</feature>
<evidence type="ECO:0000313" key="2">
    <source>
        <dbReference type="EMBL" id="CAD7224184.1"/>
    </source>
</evidence>
<gene>
    <name evidence="2" type="ORF">CTOB1V02_LOCUS2154</name>
</gene>
<proteinExistence type="predicted"/>
<dbReference type="PROSITE" id="PS00028">
    <property type="entry name" value="ZINC_FINGER_C2H2_1"/>
    <property type="match status" value="1"/>
</dbReference>
<feature type="region of interest" description="Disordered" evidence="1">
    <location>
        <begin position="267"/>
        <end position="286"/>
    </location>
</feature>
<reference evidence="2" key="1">
    <citation type="submission" date="2020-11" db="EMBL/GenBank/DDBJ databases">
        <authorList>
            <person name="Tran Van P."/>
        </authorList>
    </citation>
    <scope>NUCLEOTIDE SEQUENCE</scope>
</reference>
<organism evidence="2">
    <name type="scientific">Cyprideis torosa</name>
    <dbReference type="NCBI Taxonomy" id="163714"/>
    <lineage>
        <taxon>Eukaryota</taxon>
        <taxon>Metazoa</taxon>
        <taxon>Ecdysozoa</taxon>
        <taxon>Arthropoda</taxon>
        <taxon>Crustacea</taxon>
        <taxon>Oligostraca</taxon>
        <taxon>Ostracoda</taxon>
        <taxon>Podocopa</taxon>
        <taxon>Podocopida</taxon>
        <taxon>Cytherocopina</taxon>
        <taxon>Cytheroidea</taxon>
        <taxon>Cytherideidae</taxon>
        <taxon>Cyprideis</taxon>
    </lineage>
</organism>
<dbReference type="GO" id="GO:0005634">
    <property type="term" value="C:nucleus"/>
    <property type="evidence" value="ECO:0007669"/>
    <property type="project" value="TreeGrafter"/>
</dbReference>
<feature type="compositionally biased region" description="Basic and acidic residues" evidence="1">
    <location>
        <begin position="942"/>
        <end position="960"/>
    </location>
</feature>
<feature type="compositionally biased region" description="Basic and acidic residues" evidence="1">
    <location>
        <begin position="1"/>
        <end position="20"/>
    </location>
</feature>
<dbReference type="InterPro" id="IPR026811">
    <property type="entry name" value="CIZ1"/>
</dbReference>
<dbReference type="SMART" id="SM00355">
    <property type="entry name" value="ZnF_C2H2"/>
    <property type="match status" value="3"/>
</dbReference>
<feature type="compositionally biased region" description="Polar residues" evidence="1">
    <location>
        <begin position="729"/>
        <end position="739"/>
    </location>
</feature>
<feature type="compositionally biased region" description="Basic and acidic residues" evidence="1">
    <location>
        <begin position="534"/>
        <end position="560"/>
    </location>
</feature>
<feature type="region of interest" description="Disordered" evidence="1">
    <location>
        <begin position="534"/>
        <end position="642"/>
    </location>
</feature>
<dbReference type="PANTHER" id="PTHR15491">
    <property type="match status" value="1"/>
</dbReference>
<dbReference type="AlphaFoldDB" id="A0A7R8W3Q2"/>
<feature type="compositionally biased region" description="Polar residues" evidence="1">
    <location>
        <begin position="816"/>
        <end position="843"/>
    </location>
</feature>
<feature type="region of interest" description="Disordered" evidence="1">
    <location>
        <begin position="677"/>
        <end position="702"/>
    </location>
</feature>
<accession>A0A7R8W3Q2</accession>
<feature type="compositionally biased region" description="Basic and acidic residues" evidence="1">
    <location>
        <begin position="42"/>
        <end position="52"/>
    </location>
</feature>
<dbReference type="PANTHER" id="PTHR15491:SF9">
    <property type="entry name" value="CIP1-INTERACTING ZINC FINGER PROTEIN"/>
    <property type="match status" value="1"/>
</dbReference>
<feature type="compositionally biased region" description="Basic and acidic residues" evidence="1">
    <location>
        <begin position="1107"/>
        <end position="1135"/>
    </location>
</feature>
<feature type="region of interest" description="Disordered" evidence="1">
    <location>
        <begin position="866"/>
        <end position="962"/>
    </location>
</feature>
<protein>
    <submittedName>
        <fullName evidence="2">Uncharacterized protein</fullName>
    </submittedName>
</protein>
<sequence>MVHIEPRRMSGADVPSRERNVPGMRDLNRKRSFSPRSRPAVNHREDAKRPRIQETGGGTSRRAGRPRDDSSNAGSLICPFCDFSTDEREKYEAHLNRFSHRNKEEAALEKCSSEMKMMYDKVKVYFEEIISKTKNLHARKNLSRCGLCATYYPGTRDAHQQDEMHLTLCRFLKPTCSICDVRFQYRRSLIRHKCSLSHILKARKAAEKDRRKVSSGSVDVRDDKEKRTTVTKKSEEEGKPNPNDDSCGSPEGEEIDLSSMMVVDEVGDDEGSPVAMDKQTEKPGDENVTLHSQFSELNPQLLELTRKHPEFIEGIQKWIKRSLEPLNDEEKRMQCLEAMMEKLAEIDKDNSWNRDWEKMEPMSCRLKDQIPSARYQNQVGVMKAGDHEANLDEPRDGKEFIRETMGMYCEVCSMIFLPEDTDEHCSTKKHLDNVETERKRLNSFGENSRAPVSSCESEVIEVDAKNEVVLTDELVDSVREQIKQEVPDMIASAQKKGGQDETTMVPHGEIKKGETLARNSAVSGVGVVEADAKMQIKREKESPKAKETAKSINEHEEDGVNKIFDQKTASDYSDSRGVHGTRPPDGSQPQRDRPVESVAMHRVPDRRLFSDDGNCPSREVRRGGGHAGRATPPEARIKSLSDDDGLTTQLTNAIAAKVLNALTTSGLGVAAPVESLPRTRPAPASQFGRTQAGTRVWASDSRSKGVVELLDNSAGSTKSIPSAGGWSSRPVSTQRTGWSAESPPRTGWSAGATPRTGWSARTTPRTGWSAGATPRTGWSAGATPRTGWSAGATPRTGWNEGATPRTGWSAGATPRTGWSASATPRTGWSAGAANQSQGSGTSVLPTRLQHYGAAESRQVQSVKRLLGQTKNPLAVNDRSLPKKPGLTTPTKSVSFNSQKVSPKEKVPASEKPATTCESTPNGKQNKSVTPKKKGQVNGFSNEVDKSEIGEESRQESKQPEDQINVRMAAGASVAVGGKRGPSTDISLVEPKKKWFKSGVIDGKEKKREMDKQDQFKKDLEFLPAGYPLECRLCGYTTNQVEDFTAHLDTKFHQMSIEETLRADRIRLQRLVQASQVVEKKNQLLDAEKKQKADTTVQARKNGFYGKMVKEDGHAETEAKGNVHSEDQAKGENQEQ</sequence>
<name>A0A7R8W3Q2_9CRUS</name>
<feature type="region of interest" description="Disordered" evidence="1">
    <location>
        <begin position="205"/>
        <end position="253"/>
    </location>
</feature>
<feature type="region of interest" description="Disordered" evidence="1">
    <location>
        <begin position="1103"/>
        <end position="1135"/>
    </location>
</feature>
<dbReference type="EMBL" id="OB660323">
    <property type="protein sequence ID" value="CAD7224184.1"/>
    <property type="molecule type" value="Genomic_DNA"/>
</dbReference>